<dbReference type="OrthoDB" id="249099at2759"/>
<comment type="similarity">
    <text evidence="3">Belongs to the acetyltransferase family. MAK3 subfamily.</text>
</comment>
<keyword evidence="2" id="KW-0012">Acyltransferase</keyword>
<feature type="domain" description="N-acetyltransferase" evidence="4">
    <location>
        <begin position="1"/>
        <end position="88"/>
    </location>
</feature>
<evidence type="ECO:0000313" key="6">
    <source>
        <dbReference type="Proteomes" id="UP000008312"/>
    </source>
</evidence>
<dbReference type="CDD" id="cd04301">
    <property type="entry name" value="NAT_SF"/>
    <property type="match status" value="1"/>
</dbReference>
<proteinExistence type="inferred from homology"/>
<dbReference type="PANTHER" id="PTHR45896">
    <property type="entry name" value="N-ALPHA-ACETYLTRANSFERASE 30"/>
    <property type="match status" value="1"/>
</dbReference>
<organism evidence="5">
    <name type="scientific">Blastocystis hominis</name>
    <dbReference type="NCBI Taxonomy" id="12968"/>
    <lineage>
        <taxon>Eukaryota</taxon>
        <taxon>Sar</taxon>
        <taxon>Stramenopiles</taxon>
        <taxon>Bigyra</taxon>
        <taxon>Opalozoa</taxon>
        <taxon>Opalinata</taxon>
        <taxon>Blastocystidae</taxon>
        <taxon>Blastocystis</taxon>
    </lineage>
</organism>
<dbReference type="PROSITE" id="PS51186">
    <property type="entry name" value="GNAT"/>
    <property type="match status" value="1"/>
</dbReference>
<reference evidence="5" key="1">
    <citation type="submission" date="2010-02" db="EMBL/GenBank/DDBJ databases">
        <title>Sequencing and annotation of the Blastocystis hominis genome.</title>
        <authorList>
            <person name="Wincker P."/>
        </authorList>
    </citation>
    <scope>NUCLEOTIDE SEQUENCE</scope>
    <source>
        <strain evidence="5">Singapore isolate B</strain>
    </source>
</reference>
<dbReference type="Proteomes" id="UP000008312">
    <property type="component" value="Unassembled WGS sequence"/>
</dbReference>
<dbReference type="SUPFAM" id="SSF55729">
    <property type="entry name" value="Acyl-CoA N-acyltransferases (Nat)"/>
    <property type="match status" value="1"/>
</dbReference>
<evidence type="ECO:0000259" key="4">
    <source>
        <dbReference type="PROSITE" id="PS51186"/>
    </source>
</evidence>
<evidence type="ECO:0000256" key="2">
    <source>
        <dbReference type="ARBA" id="ARBA00023315"/>
    </source>
</evidence>
<keyword evidence="1" id="KW-0808">Transferase</keyword>
<dbReference type="InterPro" id="IPR000182">
    <property type="entry name" value="GNAT_dom"/>
</dbReference>
<name>D8LWD2_BLAHO</name>
<evidence type="ECO:0000256" key="3">
    <source>
        <dbReference type="ARBA" id="ARBA00024025"/>
    </source>
</evidence>
<dbReference type="InterPro" id="IPR044542">
    <property type="entry name" value="NAA30-like"/>
</dbReference>
<gene>
    <name evidence="5" type="ORF">GSBLH_T00006075001</name>
</gene>
<evidence type="ECO:0000256" key="1">
    <source>
        <dbReference type="ARBA" id="ARBA00022679"/>
    </source>
</evidence>
<dbReference type="RefSeq" id="XP_012894169.1">
    <property type="nucleotide sequence ID" value="XM_013038715.1"/>
</dbReference>
<evidence type="ECO:0000313" key="5">
    <source>
        <dbReference type="EMBL" id="CBK20121.2"/>
    </source>
</evidence>
<dbReference type="GO" id="GO:0031417">
    <property type="term" value="C:NatC complex"/>
    <property type="evidence" value="ECO:0007669"/>
    <property type="project" value="TreeGrafter"/>
</dbReference>
<dbReference type="PANTHER" id="PTHR45896:SF1">
    <property type="entry name" value="N-ALPHA-ACETYLTRANSFERASE 30"/>
    <property type="match status" value="1"/>
</dbReference>
<dbReference type="InterPro" id="IPR016181">
    <property type="entry name" value="Acyl_CoA_acyltransferase"/>
</dbReference>
<dbReference type="EMBL" id="FN668638">
    <property type="protein sequence ID" value="CBK20121.2"/>
    <property type="molecule type" value="Genomic_DNA"/>
</dbReference>
<dbReference type="GeneID" id="24922200"/>
<accession>D8LWD2</accession>
<dbReference type="AlphaFoldDB" id="D8LWD2"/>
<protein>
    <recommendedName>
        <fullName evidence="4">N-acetyltransferase domain-containing protein</fullName>
    </recommendedName>
</protein>
<keyword evidence="6" id="KW-1185">Reference proteome</keyword>
<dbReference type="GO" id="GO:0004596">
    <property type="term" value="F:protein-N-terminal amino-acid acetyltransferase activity"/>
    <property type="evidence" value="ECO:0007669"/>
    <property type="project" value="InterPro"/>
</dbReference>
<dbReference type="InParanoid" id="D8LWD2"/>
<dbReference type="Gene3D" id="3.40.630.30">
    <property type="match status" value="1"/>
</dbReference>
<dbReference type="Pfam" id="PF00583">
    <property type="entry name" value="Acetyltransf_1"/>
    <property type="match status" value="1"/>
</dbReference>
<sequence length="99" mass="11585">MSVKRPLGYIGMLSVIPEYRGKGIARALTIRSINEMIRLKFSECYLETEVDNIGALNLYESLGFRRTEYLPRYYQNGNSAYRLILQLENVYFPTVSSYW</sequence>